<keyword evidence="1" id="KW-1133">Transmembrane helix</keyword>
<dbReference type="PANTHER" id="PTHR37305:SF1">
    <property type="entry name" value="MEMBRANE PROTEIN"/>
    <property type="match status" value="1"/>
</dbReference>
<dbReference type="GO" id="GO:0005886">
    <property type="term" value="C:plasma membrane"/>
    <property type="evidence" value="ECO:0007669"/>
    <property type="project" value="UniProtKB-SubCell"/>
</dbReference>
<dbReference type="AlphaFoldDB" id="A0A8E6B9K9"/>
<feature type="transmembrane region" description="Helical" evidence="1">
    <location>
        <begin position="201"/>
        <end position="224"/>
    </location>
</feature>
<keyword evidence="1" id="KW-0472">Membrane</keyword>
<evidence type="ECO:0000313" key="3">
    <source>
        <dbReference type="Proteomes" id="UP000676194"/>
    </source>
</evidence>
<dbReference type="RefSeq" id="WP_213498591.1">
    <property type="nucleotide sequence ID" value="NZ_CP074694.1"/>
</dbReference>
<feature type="transmembrane region" description="Helical" evidence="1">
    <location>
        <begin position="117"/>
        <end position="138"/>
    </location>
</feature>
<keyword evidence="3" id="KW-1185">Reference proteome</keyword>
<accession>A0A8E6B9K9</accession>
<protein>
    <submittedName>
        <fullName evidence="2">ABC transporter permease subunit</fullName>
    </submittedName>
</protein>
<name>A0A8E6B9K9_9BACT</name>
<evidence type="ECO:0000256" key="1">
    <source>
        <dbReference type="SAM" id="Phobius"/>
    </source>
</evidence>
<dbReference type="KEGG" id="tsph:KIH39_07085"/>
<dbReference type="Pfam" id="PF12679">
    <property type="entry name" value="ABC2_membrane_2"/>
    <property type="match status" value="1"/>
</dbReference>
<evidence type="ECO:0000313" key="2">
    <source>
        <dbReference type="EMBL" id="QVL33666.1"/>
    </source>
</evidence>
<feature type="transmembrane region" description="Helical" evidence="1">
    <location>
        <begin position="48"/>
        <end position="66"/>
    </location>
</feature>
<reference evidence="2" key="1">
    <citation type="submission" date="2021-05" db="EMBL/GenBank/DDBJ databases">
        <title>Complete genome sequence of the cellulolytic planctomycete Telmatocola sphagniphila SP2T and characterization of the first cellulase from planctomycetes.</title>
        <authorList>
            <person name="Rakitin A.L."/>
            <person name="Beletsky A.V."/>
            <person name="Naumoff D.G."/>
            <person name="Kulichevskaya I.S."/>
            <person name="Mardanov A.V."/>
            <person name="Ravin N.V."/>
            <person name="Dedysh S.N."/>
        </authorList>
    </citation>
    <scope>NUCLEOTIDE SEQUENCE</scope>
    <source>
        <strain evidence="2">SP2T</strain>
    </source>
</reference>
<feature type="transmembrane region" description="Helical" evidence="1">
    <location>
        <begin position="159"/>
        <end position="181"/>
    </location>
</feature>
<feature type="transmembrane region" description="Helical" evidence="1">
    <location>
        <begin position="295"/>
        <end position="313"/>
    </location>
</feature>
<dbReference type="GO" id="GO:0140359">
    <property type="term" value="F:ABC-type transporter activity"/>
    <property type="evidence" value="ECO:0007669"/>
    <property type="project" value="InterPro"/>
</dbReference>
<proteinExistence type="predicted"/>
<dbReference type="PANTHER" id="PTHR37305">
    <property type="entry name" value="INTEGRAL MEMBRANE PROTEIN-RELATED"/>
    <property type="match status" value="1"/>
</dbReference>
<dbReference type="Proteomes" id="UP000676194">
    <property type="component" value="Chromosome"/>
</dbReference>
<organism evidence="2 3">
    <name type="scientific">Telmatocola sphagniphila</name>
    <dbReference type="NCBI Taxonomy" id="1123043"/>
    <lineage>
        <taxon>Bacteria</taxon>
        <taxon>Pseudomonadati</taxon>
        <taxon>Planctomycetota</taxon>
        <taxon>Planctomycetia</taxon>
        <taxon>Gemmatales</taxon>
        <taxon>Gemmataceae</taxon>
    </lineage>
</organism>
<keyword evidence="1" id="KW-0812">Transmembrane</keyword>
<dbReference type="EMBL" id="CP074694">
    <property type="protein sequence ID" value="QVL33666.1"/>
    <property type="molecule type" value="Genomic_DNA"/>
</dbReference>
<sequence>MNAPAQSHGQQGAGLLRYRPWRGTFRGPLTGVWAIARGSLTIIFRRKLFWWLFGLATLTFLFYFFGQYLQVFIEQKITDGTIRVGGLFQRQVNPEIIMKSLRDGLQLNGTADTYANLIWFEGYIVLVIMAFTGSICVGNDFLHGSLPFYLSKPIHRWHYILGKALAIAILINLMTTLPALALYIEYGFIESWEYYFTAWRLLLGILIYGGAITIVLGSLLLALASWLRKTVPLVMIWTTLFILGKALASWFVDGLKLSERWRLFDLWNDLYLLGHWSFGSPPKNLRPSWQMQPQYHEAALVLAAVTLVCCFYLHRRIRAIEVIV</sequence>
<gene>
    <name evidence="2" type="ORF">KIH39_07085</name>
</gene>
<feature type="transmembrane region" description="Helical" evidence="1">
    <location>
        <begin position="231"/>
        <end position="252"/>
    </location>
</feature>